<organism evidence="2 3">
    <name type="scientific">Punctularia strigosozonata (strain HHB-11173)</name>
    <name type="common">White-rot fungus</name>
    <dbReference type="NCBI Taxonomy" id="741275"/>
    <lineage>
        <taxon>Eukaryota</taxon>
        <taxon>Fungi</taxon>
        <taxon>Dikarya</taxon>
        <taxon>Basidiomycota</taxon>
        <taxon>Agaricomycotina</taxon>
        <taxon>Agaricomycetes</taxon>
        <taxon>Corticiales</taxon>
        <taxon>Punctulariaceae</taxon>
        <taxon>Punctularia</taxon>
    </lineage>
</organism>
<dbReference type="OrthoDB" id="2898635at2759"/>
<dbReference type="KEGG" id="psq:PUNSTDRAFT_146229"/>
<feature type="chain" id="PRO_5004455281" evidence="1">
    <location>
        <begin position="22"/>
        <end position="244"/>
    </location>
</feature>
<reference evidence="3" key="1">
    <citation type="journal article" date="2012" name="Science">
        <title>The Paleozoic origin of enzymatic lignin decomposition reconstructed from 31 fungal genomes.</title>
        <authorList>
            <person name="Floudas D."/>
            <person name="Binder M."/>
            <person name="Riley R."/>
            <person name="Barry K."/>
            <person name="Blanchette R.A."/>
            <person name="Henrissat B."/>
            <person name="Martinez A.T."/>
            <person name="Otillar R."/>
            <person name="Spatafora J.W."/>
            <person name="Yadav J.S."/>
            <person name="Aerts A."/>
            <person name="Benoit I."/>
            <person name="Boyd A."/>
            <person name="Carlson A."/>
            <person name="Copeland A."/>
            <person name="Coutinho P.M."/>
            <person name="de Vries R.P."/>
            <person name="Ferreira P."/>
            <person name="Findley K."/>
            <person name="Foster B."/>
            <person name="Gaskell J."/>
            <person name="Glotzer D."/>
            <person name="Gorecki P."/>
            <person name="Heitman J."/>
            <person name="Hesse C."/>
            <person name="Hori C."/>
            <person name="Igarashi K."/>
            <person name="Jurgens J.A."/>
            <person name="Kallen N."/>
            <person name="Kersten P."/>
            <person name="Kohler A."/>
            <person name="Kuees U."/>
            <person name="Kumar T.K.A."/>
            <person name="Kuo A."/>
            <person name="LaButti K."/>
            <person name="Larrondo L.F."/>
            <person name="Lindquist E."/>
            <person name="Ling A."/>
            <person name="Lombard V."/>
            <person name="Lucas S."/>
            <person name="Lundell T."/>
            <person name="Martin R."/>
            <person name="McLaughlin D.J."/>
            <person name="Morgenstern I."/>
            <person name="Morin E."/>
            <person name="Murat C."/>
            <person name="Nagy L.G."/>
            <person name="Nolan M."/>
            <person name="Ohm R.A."/>
            <person name="Patyshakuliyeva A."/>
            <person name="Rokas A."/>
            <person name="Ruiz-Duenas F.J."/>
            <person name="Sabat G."/>
            <person name="Salamov A."/>
            <person name="Samejima M."/>
            <person name="Schmutz J."/>
            <person name="Slot J.C."/>
            <person name="St John F."/>
            <person name="Stenlid J."/>
            <person name="Sun H."/>
            <person name="Sun S."/>
            <person name="Syed K."/>
            <person name="Tsang A."/>
            <person name="Wiebenga A."/>
            <person name="Young D."/>
            <person name="Pisabarro A."/>
            <person name="Eastwood D.C."/>
            <person name="Martin F."/>
            <person name="Cullen D."/>
            <person name="Grigoriev I.V."/>
            <person name="Hibbett D.S."/>
        </authorList>
    </citation>
    <scope>NUCLEOTIDE SEQUENCE [LARGE SCALE GENOMIC DNA]</scope>
    <source>
        <strain evidence="3">HHB-11173 SS5</strain>
    </source>
</reference>
<protein>
    <submittedName>
        <fullName evidence="2">Uncharacterized protein</fullName>
    </submittedName>
</protein>
<keyword evidence="3" id="KW-1185">Reference proteome</keyword>
<evidence type="ECO:0000313" key="3">
    <source>
        <dbReference type="Proteomes" id="UP000054196"/>
    </source>
</evidence>
<name>R7S3G7_PUNST</name>
<accession>R7S3G7</accession>
<dbReference type="OMA" id="TTEIATQ"/>
<feature type="signal peptide" evidence="1">
    <location>
        <begin position="1"/>
        <end position="21"/>
    </location>
</feature>
<dbReference type="RefSeq" id="XP_007387878.1">
    <property type="nucleotide sequence ID" value="XM_007387816.1"/>
</dbReference>
<gene>
    <name evidence="2" type="ORF">PUNSTDRAFT_146229</name>
</gene>
<dbReference type="Proteomes" id="UP000054196">
    <property type="component" value="Unassembled WGS sequence"/>
</dbReference>
<sequence>MFKSLAITISLAVGSFSLVTPIVPHEGAYSVNNLDGLTAEPTDLTTEIATQLLDILEKYDLTSAFGVVGVHNHMTLAPGQVAFQTGNATATHVEIAEYSAVKSEGVPYNYRITPTGDLLPLDLGSATSDALAARTALGAATSSGSFLKEFAQTAAGHLAGVAYIRPLDRAALTNGAIVKNHYNAAKTEGVAAPIAAVDADPEDAPSFWTRGISNSTAPADITILCSICGHGNPWADRRAFAGDL</sequence>
<proteinExistence type="predicted"/>
<dbReference type="EMBL" id="JH687552">
    <property type="protein sequence ID" value="EIN04955.1"/>
    <property type="molecule type" value="Genomic_DNA"/>
</dbReference>
<evidence type="ECO:0000313" key="2">
    <source>
        <dbReference type="EMBL" id="EIN04955.1"/>
    </source>
</evidence>
<keyword evidence="1" id="KW-0732">Signal</keyword>
<dbReference type="HOGENOM" id="CLU_1138493_0_0_1"/>
<dbReference type="AlphaFoldDB" id="R7S3G7"/>
<dbReference type="GeneID" id="18881598"/>
<evidence type="ECO:0000256" key="1">
    <source>
        <dbReference type="SAM" id="SignalP"/>
    </source>
</evidence>